<accession>A0ABT7EGU9</accession>
<feature type="signal peptide" evidence="2">
    <location>
        <begin position="1"/>
        <end position="27"/>
    </location>
</feature>
<dbReference type="PANTHER" id="PTHR30289">
    <property type="entry name" value="UNCHARACTERIZED PROTEIN YBCL-RELATED"/>
    <property type="match status" value="1"/>
</dbReference>
<dbReference type="Proteomes" id="UP001231915">
    <property type="component" value="Unassembled WGS sequence"/>
</dbReference>
<feature type="chain" id="PRO_5047217149" evidence="2">
    <location>
        <begin position="28"/>
        <end position="486"/>
    </location>
</feature>
<name>A0ABT7EGU9_9GAMM</name>
<dbReference type="RefSeq" id="WP_284136433.1">
    <property type="nucleotide sequence ID" value="NZ_JASJUT010000001.1"/>
</dbReference>
<comment type="caution">
    <text evidence="4">The sequence shown here is derived from an EMBL/GenBank/DDBJ whole genome shotgun (WGS) entry which is preliminary data.</text>
</comment>
<feature type="domain" description="YHYH" evidence="3">
    <location>
        <begin position="257"/>
        <end position="356"/>
    </location>
</feature>
<feature type="region of interest" description="Disordered" evidence="1">
    <location>
        <begin position="27"/>
        <end position="52"/>
    </location>
</feature>
<evidence type="ECO:0000256" key="1">
    <source>
        <dbReference type="SAM" id="MobiDB-lite"/>
    </source>
</evidence>
<organism evidence="4 5">
    <name type="scientific">Pseudoalteromonas obscura</name>
    <dbReference type="NCBI Taxonomy" id="3048491"/>
    <lineage>
        <taxon>Bacteria</taxon>
        <taxon>Pseudomonadati</taxon>
        <taxon>Pseudomonadota</taxon>
        <taxon>Gammaproteobacteria</taxon>
        <taxon>Alteromonadales</taxon>
        <taxon>Pseudoalteromonadaceae</taxon>
        <taxon>Pseudoalteromonas</taxon>
    </lineage>
</organism>
<keyword evidence="5" id="KW-1185">Reference proteome</keyword>
<evidence type="ECO:0000313" key="4">
    <source>
        <dbReference type="EMBL" id="MDK2594249.1"/>
    </source>
</evidence>
<evidence type="ECO:0000259" key="3">
    <source>
        <dbReference type="Pfam" id="PF14240"/>
    </source>
</evidence>
<proteinExistence type="predicted"/>
<sequence>MAKSVVQLSCISLLVLSLFGCGGGSNSEPTNSVNNAENSAPQCTSNKLETPRGSGAVQINTSLSCSDADGDSLSFAPNTVQSDGAVTGEHTLNVTVSDGRGGQTEISFLYQITNQAPVCSQNIKADVSPAAGRLDVARYVSCIDSNGDAIAFTPSEIDISNQQEGSYQQQVSYSDGELSAQFNLNYSVVVDVQSELTRCELVSHSVSLSPESDVVVSCDDNYAYIKSDTYPSHDLMNGIKATNEQIPVPAVDYSAPIKLSPHPATNPTTIDAALGVAINGVPIYDYSAAGELDLVNYNPGVDTVALGQLDNCGGHAGRGDDYHYHTAPTCMMAAMETLNDDTIIGWGYDGYPLYGYNQPDGSKIESGDLELCNGMADDTFGYRYHLSSEPPYVFQCLVGEVDTSILLRVAPLTGGLDRADLRPPAGDVQNLKHTIDSNGKRTMSYDYQGENYYVSYTPSQDKVNCYDFEMKAISNQGEIQTGTYCR</sequence>
<dbReference type="InterPro" id="IPR025924">
    <property type="entry name" value="YHYH_dom"/>
</dbReference>
<gene>
    <name evidence="4" type="ORF">QNM18_04070</name>
</gene>
<evidence type="ECO:0000313" key="5">
    <source>
        <dbReference type="Proteomes" id="UP001231915"/>
    </source>
</evidence>
<feature type="compositionally biased region" description="Polar residues" evidence="1">
    <location>
        <begin position="27"/>
        <end position="48"/>
    </location>
</feature>
<evidence type="ECO:0000256" key="2">
    <source>
        <dbReference type="SAM" id="SignalP"/>
    </source>
</evidence>
<protein>
    <submittedName>
        <fullName evidence="4">YHYH protein</fullName>
    </submittedName>
</protein>
<keyword evidence="2" id="KW-0732">Signal</keyword>
<dbReference type="PANTHER" id="PTHR30289:SF8">
    <property type="entry name" value="YHYH DOMAIN-CONTAINING PROTEIN"/>
    <property type="match status" value="1"/>
</dbReference>
<dbReference type="Pfam" id="PF14240">
    <property type="entry name" value="YHYH"/>
    <property type="match status" value="1"/>
</dbReference>
<reference evidence="4 5" key="1">
    <citation type="submission" date="2023-05" db="EMBL/GenBank/DDBJ databases">
        <title>Pseudoalteromonas ardens sp. nov., Pseudoalteromonas obscura sp. nov., and Pseudoalteromonas umbrosa sp. nov., isolated from the coral Montipora capitata.</title>
        <authorList>
            <person name="Thomas E.M."/>
            <person name="Smith E.M."/>
            <person name="Papke E."/>
            <person name="Shlafstein M.D."/>
            <person name="Oline D.K."/>
            <person name="Videau P."/>
            <person name="Saw J.H."/>
            <person name="Strangman W.K."/>
            <person name="Ushijima B."/>
        </authorList>
    </citation>
    <scope>NUCLEOTIDE SEQUENCE [LARGE SCALE GENOMIC DNA]</scope>
    <source>
        <strain evidence="4 5">P94</strain>
    </source>
</reference>
<dbReference type="PROSITE" id="PS51257">
    <property type="entry name" value="PROKAR_LIPOPROTEIN"/>
    <property type="match status" value="1"/>
</dbReference>
<dbReference type="EMBL" id="JASJUT010000001">
    <property type="protein sequence ID" value="MDK2594249.1"/>
    <property type="molecule type" value="Genomic_DNA"/>
</dbReference>